<evidence type="ECO:0000256" key="1">
    <source>
        <dbReference type="SAM" id="MobiDB-lite"/>
    </source>
</evidence>
<feature type="compositionally biased region" description="Low complexity" evidence="1">
    <location>
        <begin position="151"/>
        <end position="169"/>
    </location>
</feature>
<feature type="region of interest" description="Disordered" evidence="1">
    <location>
        <begin position="150"/>
        <end position="169"/>
    </location>
</feature>
<accession>A0ABS1Y9C7</accession>
<dbReference type="RefSeq" id="WP_203146424.1">
    <property type="nucleotide sequence ID" value="NZ_JAEVHL010000001.1"/>
</dbReference>
<dbReference type="Proteomes" id="UP000622245">
    <property type="component" value="Unassembled WGS sequence"/>
</dbReference>
<comment type="caution">
    <text evidence="2">The sequence shown here is derived from an EMBL/GenBank/DDBJ whole genome shotgun (WGS) entry which is preliminary data.</text>
</comment>
<name>A0ABS1Y9C7_9ACTN</name>
<dbReference type="EMBL" id="JAEVHL010000001">
    <property type="protein sequence ID" value="MBM0273994.1"/>
    <property type="molecule type" value="Genomic_DNA"/>
</dbReference>
<proteinExistence type="predicted"/>
<keyword evidence="3" id="KW-1185">Reference proteome</keyword>
<evidence type="ECO:0000313" key="3">
    <source>
        <dbReference type="Proteomes" id="UP000622245"/>
    </source>
</evidence>
<organism evidence="2 3">
    <name type="scientific">Micromonospora tarensis</name>
    <dbReference type="NCBI Taxonomy" id="2806100"/>
    <lineage>
        <taxon>Bacteria</taxon>
        <taxon>Bacillati</taxon>
        <taxon>Actinomycetota</taxon>
        <taxon>Actinomycetes</taxon>
        <taxon>Micromonosporales</taxon>
        <taxon>Micromonosporaceae</taxon>
        <taxon>Micromonospora</taxon>
    </lineage>
</organism>
<protein>
    <submittedName>
        <fullName evidence="2">Uncharacterized protein</fullName>
    </submittedName>
</protein>
<reference evidence="2 3" key="1">
    <citation type="submission" date="2021-01" db="EMBL/GenBank/DDBJ databases">
        <title>Draft genome sequence of Micromonospora sp. strain STR1s_6.</title>
        <authorList>
            <person name="Karlyshev A."/>
            <person name="Jawad R."/>
        </authorList>
    </citation>
    <scope>NUCLEOTIDE SEQUENCE [LARGE SCALE GENOMIC DNA]</scope>
    <source>
        <strain evidence="2 3">STR1S-6</strain>
    </source>
</reference>
<gene>
    <name evidence="2" type="ORF">JM949_00215</name>
</gene>
<sequence length="169" mass="18500">MSDSPDTVESILRDAWDSFHPGRAAPLGWLTHTTARIHEYLRTQQPAPIPPTPPTAIDEQLARLLRRVWHTLRDATVNNRLTPDAAEAILHSLDLPGLPRRWQVGLTLPLTMDVLAVDRDGAFEAAEDAIHAALDGGENDTRLEWEPVIRDGATAGDVDATADAPELPT</sequence>
<evidence type="ECO:0000313" key="2">
    <source>
        <dbReference type="EMBL" id="MBM0273994.1"/>
    </source>
</evidence>